<proteinExistence type="predicted"/>
<gene>
    <name evidence="2" type="ORF">HUT08_32175</name>
</gene>
<evidence type="ECO:0000313" key="2">
    <source>
        <dbReference type="EMBL" id="QKW53432.1"/>
    </source>
</evidence>
<evidence type="ECO:0000313" key="3">
    <source>
        <dbReference type="Proteomes" id="UP000509303"/>
    </source>
</evidence>
<sequence length="200" mass="19725">MARRTAAVSRRPVSAGADRARALTAAVVAVLVGVLGLLSSASQPAYASAALSPAPFTTQAVAATGPPGAVETPAPPGATNVGPTNPDATHPGTTNPGGPAPAGPTAGSAAVGRDADQTREPGPEARGPHGRPSGTWPRLYADHSGTRHAAAPPGATLLPVPVVFTPPVGWRAPPTAPYTAPDTRHLTPYSGRAPPPPLGS</sequence>
<feature type="compositionally biased region" description="Basic and acidic residues" evidence="1">
    <location>
        <begin position="113"/>
        <end position="127"/>
    </location>
</feature>
<keyword evidence="3" id="KW-1185">Reference proteome</keyword>
<feature type="compositionally biased region" description="Low complexity" evidence="1">
    <location>
        <begin position="88"/>
        <end position="112"/>
    </location>
</feature>
<name>A0A7H8NG40_9ACTN</name>
<protein>
    <submittedName>
        <fullName evidence="2">Uncharacterized protein</fullName>
    </submittedName>
</protein>
<accession>A0A7H8NG40</accession>
<feature type="compositionally biased region" description="Low complexity" evidence="1">
    <location>
        <begin position="156"/>
        <end position="168"/>
    </location>
</feature>
<reference evidence="2 3" key="1">
    <citation type="submission" date="2020-06" db="EMBL/GenBank/DDBJ databases">
        <title>Genome mining for natural products.</title>
        <authorList>
            <person name="Zhang B."/>
            <person name="Shi J."/>
            <person name="Ge H."/>
        </authorList>
    </citation>
    <scope>NUCLEOTIDE SEQUENCE [LARGE SCALE GENOMIC DNA]</scope>
    <source>
        <strain evidence="2 3">NA00687</strain>
    </source>
</reference>
<dbReference type="Proteomes" id="UP000509303">
    <property type="component" value="Chromosome"/>
</dbReference>
<dbReference type="AlphaFoldDB" id="A0A7H8NG40"/>
<feature type="region of interest" description="Disordered" evidence="1">
    <location>
        <begin position="62"/>
        <end position="200"/>
    </location>
</feature>
<evidence type="ECO:0000256" key="1">
    <source>
        <dbReference type="SAM" id="MobiDB-lite"/>
    </source>
</evidence>
<organism evidence="2 3">
    <name type="scientific">Streptomyces buecherae</name>
    <dbReference type="NCBI Taxonomy" id="2763006"/>
    <lineage>
        <taxon>Bacteria</taxon>
        <taxon>Bacillati</taxon>
        <taxon>Actinomycetota</taxon>
        <taxon>Actinomycetes</taxon>
        <taxon>Kitasatosporales</taxon>
        <taxon>Streptomycetaceae</taxon>
        <taxon>Streptomyces</taxon>
    </lineage>
</organism>
<dbReference type="RefSeq" id="WP_176165137.1">
    <property type="nucleotide sequence ID" value="NZ_CP054929.1"/>
</dbReference>
<dbReference type="EMBL" id="CP054929">
    <property type="protein sequence ID" value="QKW53432.1"/>
    <property type="molecule type" value="Genomic_DNA"/>
</dbReference>